<proteinExistence type="predicted"/>
<sequence>MQLHNGPKSATPTPSVKHLRKPSMSDCQDFEPALSTGTVPKTDLDSVEVSNLHSPRETDFESVVVTTWLGPVQIVPHRHHHEQIFKVSNLHSPRKTDFESIVVTTWLGSVKIDLHRNQQIASEKTIHE</sequence>
<evidence type="ECO:0000313" key="2">
    <source>
        <dbReference type="EMBL" id="KAG1771690.1"/>
    </source>
</evidence>
<comment type="caution">
    <text evidence="2">The sequence shown here is derived from an EMBL/GenBank/DDBJ whole genome shotgun (WGS) entry which is preliminary data.</text>
</comment>
<dbReference type="AlphaFoldDB" id="A0A9P7CYY8"/>
<organism evidence="2 3">
    <name type="scientific">Suillus placidus</name>
    <dbReference type="NCBI Taxonomy" id="48579"/>
    <lineage>
        <taxon>Eukaryota</taxon>
        <taxon>Fungi</taxon>
        <taxon>Dikarya</taxon>
        <taxon>Basidiomycota</taxon>
        <taxon>Agaricomycotina</taxon>
        <taxon>Agaricomycetes</taxon>
        <taxon>Agaricomycetidae</taxon>
        <taxon>Boletales</taxon>
        <taxon>Suillineae</taxon>
        <taxon>Suillaceae</taxon>
        <taxon>Suillus</taxon>
    </lineage>
</organism>
<keyword evidence="3" id="KW-1185">Reference proteome</keyword>
<evidence type="ECO:0000313" key="3">
    <source>
        <dbReference type="Proteomes" id="UP000714275"/>
    </source>
</evidence>
<evidence type="ECO:0000256" key="1">
    <source>
        <dbReference type="SAM" id="MobiDB-lite"/>
    </source>
</evidence>
<reference evidence="2" key="1">
    <citation type="journal article" date="2020" name="New Phytol.">
        <title>Comparative genomics reveals dynamic genome evolution in host specialist ectomycorrhizal fungi.</title>
        <authorList>
            <person name="Lofgren L.A."/>
            <person name="Nguyen N.H."/>
            <person name="Vilgalys R."/>
            <person name="Ruytinx J."/>
            <person name="Liao H.L."/>
            <person name="Branco S."/>
            <person name="Kuo A."/>
            <person name="LaButti K."/>
            <person name="Lipzen A."/>
            <person name="Andreopoulos W."/>
            <person name="Pangilinan J."/>
            <person name="Riley R."/>
            <person name="Hundley H."/>
            <person name="Na H."/>
            <person name="Barry K."/>
            <person name="Grigoriev I.V."/>
            <person name="Stajich J.E."/>
            <person name="Kennedy P.G."/>
        </authorList>
    </citation>
    <scope>NUCLEOTIDE SEQUENCE</scope>
    <source>
        <strain evidence="2">DOB743</strain>
    </source>
</reference>
<accession>A0A9P7CYY8</accession>
<protein>
    <submittedName>
        <fullName evidence="2">Uncharacterized protein</fullName>
    </submittedName>
</protein>
<name>A0A9P7CYY8_9AGAM</name>
<gene>
    <name evidence="2" type="ORF">EV702DRAFT_1048907</name>
</gene>
<feature type="region of interest" description="Disordered" evidence="1">
    <location>
        <begin position="1"/>
        <end position="42"/>
    </location>
</feature>
<dbReference type="EMBL" id="JABBWD010000057">
    <property type="protein sequence ID" value="KAG1771690.1"/>
    <property type="molecule type" value="Genomic_DNA"/>
</dbReference>
<dbReference type="Proteomes" id="UP000714275">
    <property type="component" value="Unassembled WGS sequence"/>
</dbReference>